<reference evidence="1 2" key="1">
    <citation type="submission" date="2018-05" db="EMBL/GenBank/DDBJ databases">
        <title>Whole genome sequencing for identification of molecular markers to develop diagnostic detection tools for the regulated plant pathogen Lachnellula willkommii.</title>
        <authorList>
            <person name="Giroux E."/>
            <person name="Bilodeau G."/>
        </authorList>
    </citation>
    <scope>NUCLEOTIDE SEQUENCE [LARGE SCALE GENOMIC DNA]</scope>
    <source>
        <strain evidence="1 2">CBS 625.97</strain>
    </source>
</reference>
<keyword evidence="2" id="KW-1185">Reference proteome</keyword>
<organism evidence="1 2">
    <name type="scientific">Lachnellula cervina</name>
    <dbReference type="NCBI Taxonomy" id="1316786"/>
    <lineage>
        <taxon>Eukaryota</taxon>
        <taxon>Fungi</taxon>
        <taxon>Dikarya</taxon>
        <taxon>Ascomycota</taxon>
        <taxon>Pezizomycotina</taxon>
        <taxon>Leotiomycetes</taxon>
        <taxon>Helotiales</taxon>
        <taxon>Lachnaceae</taxon>
        <taxon>Lachnellula</taxon>
    </lineage>
</organism>
<name>A0A7D8UT08_9HELO</name>
<gene>
    <name evidence="1" type="ORF">LCER1_G001021</name>
</gene>
<protein>
    <submittedName>
        <fullName evidence="1">Uncharacterized protein</fullName>
    </submittedName>
</protein>
<sequence>MSNATHLELIHSYRHMYRALLRGVQFSKPARYVALDQLREAYRNSKPSNFDSRKIQRTLEFLHGAAKERGFEHKILRNLLLTRLHFADLARLQRPQRRTKAYYEQPSTVNAANIQRTALIHYDMTLAMLNDSMGLCLR</sequence>
<comment type="caution">
    <text evidence="1">The sequence shown here is derived from an EMBL/GenBank/DDBJ whole genome shotgun (WGS) entry which is preliminary data.</text>
</comment>
<evidence type="ECO:0000313" key="1">
    <source>
        <dbReference type="EMBL" id="TVY57195.1"/>
    </source>
</evidence>
<accession>A0A7D8UT08</accession>
<proteinExistence type="predicted"/>
<dbReference type="AlphaFoldDB" id="A0A7D8UT08"/>
<evidence type="ECO:0000313" key="2">
    <source>
        <dbReference type="Proteomes" id="UP000481288"/>
    </source>
</evidence>
<dbReference type="OrthoDB" id="4392610at2759"/>
<dbReference type="Proteomes" id="UP000481288">
    <property type="component" value="Unassembled WGS sequence"/>
</dbReference>
<dbReference type="EMBL" id="QGMG01000108">
    <property type="protein sequence ID" value="TVY57195.1"/>
    <property type="molecule type" value="Genomic_DNA"/>
</dbReference>